<keyword evidence="12" id="KW-1185">Reference proteome</keyword>
<comment type="caution">
    <text evidence="9">Lacks conserved residue(s) required for the propagation of feature annotation.</text>
</comment>
<organism evidence="11 12">
    <name type="scientific">Thalassococcus halodurans</name>
    <dbReference type="NCBI Taxonomy" id="373675"/>
    <lineage>
        <taxon>Bacteria</taxon>
        <taxon>Pseudomonadati</taxon>
        <taxon>Pseudomonadota</taxon>
        <taxon>Alphaproteobacteria</taxon>
        <taxon>Rhodobacterales</taxon>
        <taxon>Roseobacteraceae</taxon>
        <taxon>Thalassococcus</taxon>
    </lineage>
</organism>
<dbReference type="Proteomes" id="UP000236752">
    <property type="component" value="Unassembled WGS sequence"/>
</dbReference>
<feature type="transmembrane region" description="Helical" evidence="9">
    <location>
        <begin position="135"/>
        <end position="161"/>
    </location>
</feature>
<dbReference type="GO" id="GO:0005886">
    <property type="term" value="C:plasma membrane"/>
    <property type="evidence" value="ECO:0007669"/>
    <property type="project" value="UniProtKB-SubCell"/>
</dbReference>
<protein>
    <recommendedName>
        <fullName evidence="9">TRAP transporter small permease protein</fullName>
    </recommendedName>
</protein>
<keyword evidence="6 9" id="KW-1133">Transmembrane helix</keyword>
<evidence type="ECO:0000256" key="3">
    <source>
        <dbReference type="ARBA" id="ARBA00022475"/>
    </source>
</evidence>
<dbReference type="PANTHER" id="PTHR35011">
    <property type="entry name" value="2,3-DIKETO-L-GULONATE TRAP TRANSPORTER SMALL PERMEASE PROTEIN YIAM"/>
    <property type="match status" value="1"/>
</dbReference>
<evidence type="ECO:0000256" key="8">
    <source>
        <dbReference type="ARBA" id="ARBA00038436"/>
    </source>
</evidence>
<evidence type="ECO:0000256" key="4">
    <source>
        <dbReference type="ARBA" id="ARBA00022519"/>
    </source>
</evidence>
<gene>
    <name evidence="11" type="ORF">SAMN04488045_3717</name>
</gene>
<dbReference type="AlphaFoldDB" id="A0A1H6BQW6"/>
<dbReference type="GO" id="GO:0022857">
    <property type="term" value="F:transmembrane transporter activity"/>
    <property type="evidence" value="ECO:0007669"/>
    <property type="project" value="UniProtKB-UniRule"/>
</dbReference>
<comment type="function">
    <text evidence="9">Part of the tripartite ATP-independent periplasmic (TRAP) transport system.</text>
</comment>
<proteinExistence type="inferred from homology"/>
<evidence type="ECO:0000313" key="12">
    <source>
        <dbReference type="Proteomes" id="UP000236752"/>
    </source>
</evidence>
<keyword evidence="2 9" id="KW-0813">Transport</keyword>
<dbReference type="InterPro" id="IPR007387">
    <property type="entry name" value="TRAP_DctQ"/>
</dbReference>
<evidence type="ECO:0000256" key="2">
    <source>
        <dbReference type="ARBA" id="ARBA00022448"/>
    </source>
</evidence>
<keyword evidence="3" id="KW-1003">Cell membrane</keyword>
<keyword evidence="4 9" id="KW-0997">Cell inner membrane</keyword>
<evidence type="ECO:0000256" key="7">
    <source>
        <dbReference type="ARBA" id="ARBA00023136"/>
    </source>
</evidence>
<dbReference type="RefSeq" id="WP_103911869.1">
    <property type="nucleotide sequence ID" value="NZ_FNUZ01000008.1"/>
</dbReference>
<keyword evidence="5 9" id="KW-0812">Transmembrane</keyword>
<name>A0A1H6BQW6_9RHOB</name>
<evidence type="ECO:0000256" key="9">
    <source>
        <dbReference type="RuleBase" id="RU369079"/>
    </source>
</evidence>
<dbReference type="PANTHER" id="PTHR35011:SF10">
    <property type="entry name" value="TRAP TRANSPORTER SMALL PERMEASE PROTEIN"/>
    <property type="match status" value="1"/>
</dbReference>
<evidence type="ECO:0000256" key="6">
    <source>
        <dbReference type="ARBA" id="ARBA00022989"/>
    </source>
</evidence>
<comment type="similarity">
    <text evidence="8 9">Belongs to the TRAP transporter small permease family.</text>
</comment>
<dbReference type="GO" id="GO:0015740">
    <property type="term" value="P:C4-dicarboxylate transport"/>
    <property type="evidence" value="ECO:0007669"/>
    <property type="project" value="TreeGrafter"/>
</dbReference>
<dbReference type="InterPro" id="IPR055348">
    <property type="entry name" value="DctQ"/>
</dbReference>
<evidence type="ECO:0000256" key="1">
    <source>
        <dbReference type="ARBA" id="ARBA00004429"/>
    </source>
</evidence>
<dbReference type="OrthoDB" id="2877624at2"/>
<evidence type="ECO:0000259" key="10">
    <source>
        <dbReference type="Pfam" id="PF04290"/>
    </source>
</evidence>
<dbReference type="Pfam" id="PF04290">
    <property type="entry name" value="DctQ"/>
    <property type="match status" value="1"/>
</dbReference>
<comment type="subcellular location">
    <subcellularLocation>
        <location evidence="1 9">Cell inner membrane</location>
        <topology evidence="1 9">Multi-pass membrane protein</topology>
    </subcellularLocation>
</comment>
<keyword evidence="7 9" id="KW-0472">Membrane</keyword>
<sequence length="165" mass="17765">MQMPLEPWSRRLNAATQVLNVVGGICLIAIVAVVMAGVVMRYLFNMPLLGVNEIVQLTAVALVMAALPGCTFTEGHVAVDVFEKALGKWGRFLGDIASRLISGFVLAVLCRRAFLKALDAAEWGDATNMLKMPIWPFYAILSVGAGLCVVVFAFQLIAIVLRGAE</sequence>
<evidence type="ECO:0000256" key="5">
    <source>
        <dbReference type="ARBA" id="ARBA00022692"/>
    </source>
</evidence>
<feature type="domain" description="Tripartite ATP-independent periplasmic transporters DctQ component" evidence="10">
    <location>
        <begin position="30"/>
        <end position="158"/>
    </location>
</feature>
<dbReference type="EMBL" id="FNUZ01000008">
    <property type="protein sequence ID" value="SEG63022.1"/>
    <property type="molecule type" value="Genomic_DNA"/>
</dbReference>
<reference evidence="11 12" key="1">
    <citation type="submission" date="2016-10" db="EMBL/GenBank/DDBJ databases">
        <authorList>
            <person name="de Groot N.N."/>
        </authorList>
    </citation>
    <scope>NUCLEOTIDE SEQUENCE [LARGE SCALE GENOMIC DNA]</scope>
    <source>
        <strain evidence="11 12">DSM 26915</strain>
    </source>
</reference>
<feature type="transmembrane region" description="Helical" evidence="9">
    <location>
        <begin position="21"/>
        <end position="42"/>
    </location>
</feature>
<comment type="subunit">
    <text evidence="9">The complex comprises the extracytoplasmic solute receptor protein and the two transmembrane proteins.</text>
</comment>
<evidence type="ECO:0000313" key="11">
    <source>
        <dbReference type="EMBL" id="SEG63022.1"/>
    </source>
</evidence>
<accession>A0A1H6BQW6</accession>
<feature type="transmembrane region" description="Helical" evidence="9">
    <location>
        <begin position="54"/>
        <end position="75"/>
    </location>
</feature>